<dbReference type="EMBL" id="CP006955">
    <property type="protein sequence ID" value="AHG83055.1"/>
    <property type="molecule type" value="Genomic_DNA"/>
</dbReference>
<keyword evidence="2" id="KW-1185">Reference proteome</keyword>
<dbReference type="Proteomes" id="UP000019092">
    <property type="component" value="Chromosome"/>
</dbReference>
<gene>
    <name evidence="1" type="ORF">F543_1910</name>
</gene>
<reference evidence="1 2" key="1">
    <citation type="submission" date="2013-12" db="EMBL/GenBank/DDBJ databases">
        <title>Annotation of the Bibersteinia trehalosi USDA-ARS-USMARC-189 complete genome.</title>
        <authorList>
            <person name="Harhay G.P."/>
            <person name="McVey S."/>
            <person name="Clawson M.L."/>
            <person name="Bono J."/>
            <person name="Heaton M.P."/>
            <person name="Chitko-Mckown C.G."/>
            <person name="Harhay D.M."/>
            <person name="Smith T.P.L."/>
        </authorList>
    </citation>
    <scope>NUCLEOTIDE SEQUENCE [LARGE SCALE GENOMIC DNA]</scope>
    <source>
        <strain evidence="1 2">USDA-ARS-USMARC-189</strain>
    </source>
</reference>
<proteinExistence type="predicted"/>
<evidence type="ECO:0000313" key="2">
    <source>
        <dbReference type="Proteomes" id="UP000019092"/>
    </source>
</evidence>
<evidence type="ECO:0000313" key="1">
    <source>
        <dbReference type="EMBL" id="AHG83055.1"/>
    </source>
</evidence>
<accession>A0ABM5P9V5</accession>
<name>A0ABM5P9V5_BIBTR</name>
<organism evidence="1 2">
    <name type="scientific">Bibersteinia trehalosi USDA-ARS-USMARC-189</name>
    <dbReference type="NCBI Taxonomy" id="1263831"/>
    <lineage>
        <taxon>Bacteria</taxon>
        <taxon>Pseudomonadati</taxon>
        <taxon>Pseudomonadota</taxon>
        <taxon>Gammaproteobacteria</taxon>
        <taxon>Pasteurellales</taxon>
        <taxon>Pasteurellaceae</taxon>
        <taxon>Bibersteinia</taxon>
    </lineage>
</organism>
<sequence length="97" mass="11221">MPTVKRGLFLPLFSEENTMSNIKTEQNHKIEISLTISIDGKVIQNESVEFIPPKGANKVSISENIKQFLAPFIQVEQQKLERQKQAVFRQQIFNDEF</sequence>
<protein>
    <submittedName>
        <fullName evidence="1">Uncharacterized protein</fullName>
    </submittedName>
</protein>